<feature type="region of interest" description="Disordered" evidence="11">
    <location>
        <begin position="164"/>
        <end position="204"/>
    </location>
</feature>
<evidence type="ECO:0000256" key="3">
    <source>
        <dbReference type="ARBA" id="ARBA00022741"/>
    </source>
</evidence>
<dbReference type="Gene3D" id="3.30.420.110">
    <property type="entry name" value="MutS, connector domain"/>
    <property type="match status" value="1"/>
</dbReference>
<evidence type="ECO:0000256" key="1">
    <source>
        <dbReference type="ARBA" id="ARBA00007094"/>
    </source>
</evidence>
<dbReference type="STRING" id="246404.A0A507FFL7"/>
<dbReference type="SUPFAM" id="SSF52540">
    <property type="entry name" value="P-loop containing nucleoside triphosphate hydrolases"/>
    <property type="match status" value="1"/>
</dbReference>
<organism evidence="13 14">
    <name type="scientific">Chytriomyces confervae</name>
    <dbReference type="NCBI Taxonomy" id="246404"/>
    <lineage>
        <taxon>Eukaryota</taxon>
        <taxon>Fungi</taxon>
        <taxon>Fungi incertae sedis</taxon>
        <taxon>Chytridiomycota</taxon>
        <taxon>Chytridiomycota incertae sedis</taxon>
        <taxon>Chytridiomycetes</taxon>
        <taxon>Chytridiales</taxon>
        <taxon>Chytriomycetaceae</taxon>
        <taxon>Chytriomyces</taxon>
    </lineage>
</organism>
<sequence>MLGKTKKAKTVASTGKKQATISSFFAVKDKSPASGPAPCQPKPVSSEPIQTPSTTPVCPAIHQPPLSNAFQPSISHETANPAHTQTNPTSENTLKRRRVISDDSDEDSGDSAAHIHSPRISLADRFSVASGLSLNSAAQISDETRDRFRKRFLLKNPFNRVENVDTTNDMDEDEDVAADTPSTPVLTKSIGKSTPKSTSKKSSSAIKYTPLEQQYLQLRKQYPDVLMAVEVGYKFRFFEEDALSASKELNIVAYMDKNLRGASIPTHRLYIHVSKLVHLGYKVGIVRQSETAALKAAGDNKSAPFTRTMTNIFTKSTFIDPDLCGSSVSAEIEAAEKSSYLMVLSETFSASTEKCKIHMVAVQLSTGEIVYDSFEDGALRGELETRLEHVRPVELVLPVDGLSPATEGVLKHWAVNREQNGDCVRVERLKDAFVDVPASRSNLAEFYEKPIRTGRSNASNRDAEMYLQLLSLPEDILVCLSALLHHLTEFNLDHALLLTKSFMPFRALGQMTLSGPTLRALEVFEPEEAVTGGGSVVGGKGSLLWVLDHTVTRFGARLLKRWVGRPLVNVQLLQERIDAVQEVIECIQMDNVPMIKLRGLLNQLPDLEKSLARIRYNRCPPSDLHATLSCLSKIATTLSLHPTSASPFKSSLLNTMFEQSASISLPIMGFLARLDAEACSKNVKRNVFVFLQDGDAESESMTSLQDLARQLRECEDGFIEILKGIRKRLKGGYAGVEFVSVAGTEYLIEIKVSNIGIVPKDWIKVNNTKAVSRFHTPEVLEQLQERDVLVEKLNAAAEAAYLEFLGEVGEYYQQFRAVVQSLAIADCLLSLAKVAMQPGYTKPEYTDECVMEVVGGRHPIVEMLIPDFVSNDVSLKEKDRCLLITGPNMGGKSSYIRQVALIAIMGQIGSYVPADSARLGIFDAIFTRMGAYDDITRGHSTFMKELTETSEILQRATPRSLCILDELGRGTSTHDGTAIAYATLRYLVERVGCCTLFVTHYPSLGAISKEILDAGGIEQDGPETIEEVGKVRCAHMGFIASDEMDGGGAVVTFLYKLTEGLASRSYGLNVARLAGLPHGILESAQRQSRRLEAVHERTRGGVGSVTDNVAQMNAILAKLRS</sequence>
<keyword evidence="5" id="KW-0067">ATP-binding</keyword>
<reference evidence="13 14" key="1">
    <citation type="journal article" date="2019" name="Sci. Rep.">
        <title>Comparative genomics of chytrid fungi reveal insights into the obligate biotrophic and pathogenic lifestyle of Synchytrium endobioticum.</title>
        <authorList>
            <person name="van de Vossenberg B.T.L.H."/>
            <person name="Warris S."/>
            <person name="Nguyen H.D.T."/>
            <person name="van Gent-Pelzer M.P.E."/>
            <person name="Joly D.L."/>
            <person name="van de Geest H.C."/>
            <person name="Bonants P.J.M."/>
            <person name="Smith D.S."/>
            <person name="Levesque C.A."/>
            <person name="van der Lee T.A.J."/>
        </authorList>
    </citation>
    <scope>NUCLEOTIDE SEQUENCE [LARGE SCALE GENOMIC DNA]</scope>
    <source>
        <strain evidence="13 14">CBS 675.73</strain>
    </source>
</reference>
<dbReference type="SUPFAM" id="SSF55271">
    <property type="entry name" value="DNA repair protein MutS, domain I"/>
    <property type="match status" value="1"/>
</dbReference>
<dbReference type="Pfam" id="PF05192">
    <property type="entry name" value="MutS_III"/>
    <property type="match status" value="1"/>
</dbReference>
<keyword evidence="3" id="KW-0547">Nucleotide-binding</keyword>
<evidence type="ECO:0000256" key="5">
    <source>
        <dbReference type="ARBA" id="ARBA00022840"/>
    </source>
</evidence>
<dbReference type="OrthoDB" id="121051at2759"/>
<name>A0A507FFL7_9FUNG</name>
<dbReference type="InterPro" id="IPR007696">
    <property type="entry name" value="DNA_mismatch_repair_MutS_core"/>
</dbReference>
<dbReference type="SMART" id="SM00534">
    <property type="entry name" value="MUTSac"/>
    <property type="match status" value="1"/>
</dbReference>
<dbReference type="GO" id="GO:0005524">
    <property type="term" value="F:ATP binding"/>
    <property type="evidence" value="ECO:0007669"/>
    <property type="project" value="UniProtKB-UniRule"/>
</dbReference>
<dbReference type="Pfam" id="PF00488">
    <property type="entry name" value="MutS_V"/>
    <property type="match status" value="1"/>
</dbReference>
<dbReference type="PROSITE" id="PS00486">
    <property type="entry name" value="DNA_MISMATCH_REPAIR_2"/>
    <property type="match status" value="1"/>
</dbReference>
<dbReference type="Gene3D" id="3.40.50.300">
    <property type="entry name" value="P-loop containing nucleotide triphosphate hydrolases"/>
    <property type="match status" value="1"/>
</dbReference>
<dbReference type="InterPro" id="IPR007860">
    <property type="entry name" value="DNA_mmatch_repair_MutS_con_dom"/>
</dbReference>
<evidence type="ECO:0000256" key="4">
    <source>
        <dbReference type="ARBA" id="ARBA00022763"/>
    </source>
</evidence>
<dbReference type="SUPFAM" id="SSF48334">
    <property type="entry name" value="DNA repair protein MutS, domain III"/>
    <property type="match status" value="1"/>
</dbReference>
<feature type="compositionally biased region" description="Polar residues" evidence="11">
    <location>
        <begin position="47"/>
        <end position="56"/>
    </location>
</feature>
<dbReference type="InterPro" id="IPR045076">
    <property type="entry name" value="MutS"/>
</dbReference>
<dbReference type="InterPro" id="IPR036678">
    <property type="entry name" value="MutS_con_dom_sf"/>
</dbReference>
<dbReference type="InterPro" id="IPR000432">
    <property type="entry name" value="DNA_mismatch_repair_MutS_C"/>
</dbReference>
<dbReference type="InterPro" id="IPR027417">
    <property type="entry name" value="P-loop_NTPase"/>
</dbReference>
<evidence type="ECO:0000256" key="10">
    <source>
        <dbReference type="ARBA" id="ARBA00073774"/>
    </source>
</evidence>
<protein>
    <recommendedName>
        <fullName evidence="2 10">DNA mismatch repair protein MSH3</fullName>
    </recommendedName>
    <alternativeName>
        <fullName evidence="2 10">DNA mismatch repair protein MSH3</fullName>
    </alternativeName>
    <alternativeName>
        <fullName evidence="9">MutS protein homolog 3</fullName>
    </alternativeName>
</protein>
<comment type="similarity">
    <text evidence="1">Belongs to the DNA mismatch repair MutS family. MSH3 subfamily.</text>
</comment>
<dbReference type="GO" id="GO:0006312">
    <property type="term" value="P:mitotic recombination"/>
    <property type="evidence" value="ECO:0007669"/>
    <property type="project" value="TreeGrafter"/>
</dbReference>
<evidence type="ECO:0000259" key="12">
    <source>
        <dbReference type="PROSITE" id="PS00486"/>
    </source>
</evidence>
<dbReference type="Pfam" id="PF05188">
    <property type="entry name" value="MutS_II"/>
    <property type="match status" value="1"/>
</dbReference>
<dbReference type="EMBL" id="QEAP01000129">
    <property type="protein sequence ID" value="TPX74380.1"/>
    <property type="molecule type" value="Genomic_DNA"/>
</dbReference>
<dbReference type="AlphaFoldDB" id="A0A507FFL7"/>
<keyword evidence="14" id="KW-1185">Reference proteome</keyword>
<evidence type="ECO:0000256" key="2">
    <source>
        <dbReference type="ARBA" id="ARBA00022151"/>
    </source>
</evidence>
<feature type="compositionally biased region" description="Low complexity" evidence="11">
    <location>
        <begin position="187"/>
        <end position="204"/>
    </location>
</feature>
<dbReference type="GO" id="GO:0030983">
    <property type="term" value="F:mismatched DNA binding"/>
    <property type="evidence" value="ECO:0007669"/>
    <property type="project" value="UniProtKB-UniRule"/>
</dbReference>
<dbReference type="Proteomes" id="UP000320333">
    <property type="component" value="Unassembled WGS sequence"/>
</dbReference>
<dbReference type="GO" id="GO:0005634">
    <property type="term" value="C:nucleus"/>
    <property type="evidence" value="ECO:0007669"/>
    <property type="project" value="TreeGrafter"/>
</dbReference>
<evidence type="ECO:0000256" key="11">
    <source>
        <dbReference type="SAM" id="MobiDB-lite"/>
    </source>
</evidence>
<comment type="subunit">
    <text evidence="8">Heterodimer consisting of MSH2-MSH3 (MutS beta). Forms a ternary complex with MutL alpha (MLH1-PMS1).</text>
</comment>
<dbReference type="PANTHER" id="PTHR11361">
    <property type="entry name" value="DNA MISMATCH REPAIR PROTEIN MUTS FAMILY MEMBER"/>
    <property type="match status" value="1"/>
</dbReference>
<keyword evidence="6" id="KW-0238">DNA-binding</keyword>
<evidence type="ECO:0000256" key="7">
    <source>
        <dbReference type="ARBA" id="ARBA00023204"/>
    </source>
</evidence>
<dbReference type="GO" id="GO:0006298">
    <property type="term" value="P:mismatch repair"/>
    <property type="evidence" value="ECO:0007669"/>
    <property type="project" value="InterPro"/>
</dbReference>
<dbReference type="SMART" id="SM00533">
    <property type="entry name" value="MUTSd"/>
    <property type="match status" value="1"/>
</dbReference>
<feature type="compositionally biased region" description="Polar residues" evidence="11">
    <location>
        <begin position="11"/>
        <end position="23"/>
    </location>
</feature>
<dbReference type="InterPro" id="IPR007695">
    <property type="entry name" value="DNA_mismatch_repair_MutS-lik_N"/>
</dbReference>
<proteinExistence type="inferred from homology"/>
<dbReference type="InterPro" id="IPR036187">
    <property type="entry name" value="DNA_mismatch_repair_MutS_sf"/>
</dbReference>
<dbReference type="InterPro" id="IPR016151">
    <property type="entry name" value="DNA_mismatch_repair_MutS_N"/>
</dbReference>
<dbReference type="FunFam" id="3.40.1170.10:FF:000004">
    <property type="entry name" value="DNA mismatch repair protein"/>
    <property type="match status" value="1"/>
</dbReference>
<evidence type="ECO:0000313" key="13">
    <source>
        <dbReference type="EMBL" id="TPX74380.1"/>
    </source>
</evidence>
<evidence type="ECO:0000256" key="9">
    <source>
        <dbReference type="ARBA" id="ARBA00029792"/>
    </source>
</evidence>
<dbReference type="Gene3D" id="3.40.1170.10">
    <property type="entry name" value="DNA repair protein MutS, domain I"/>
    <property type="match status" value="1"/>
</dbReference>
<dbReference type="GO" id="GO:0140664">
    <property type="term" value="F:ATP-dependent DNA damage sensor activity"/>
    <property type="evidence" value="ECO:0007669"/>
    <property type="project" value="InterPro"/>
</dbReference>
<feature type="domain" description="DNA mismatch repair proteins mutS family" evidence="12">
    <location>
        <begin position="960"/>
        <end position="976"/>
    </location>
</feature>
<dbReference type="Pfam" id="PF01624">
    <property type="entry name" value="MutS_I"/>
    <property type="match status" value="1"/>
</dbReference>
<comment type="caution">
    <text evidence="13">The sequence shown here is derived from an EMBL/GenBank/DDBJ whole genome shotgun (WGS) entry which is preliminary data.</text>
</comment>
<evidence type="ECO:0000313" key="14">
    <source>
        <dbReference type="Proteomes" id="UP000320333"/>
    </source>
</evidence>
<feature type="region of interest" description="Disordered" evidence="11">
    <location>
        <begin position="1"/>
        <end position="116"/>
    </location>
</feature>
<dbReference type="Gene3D" id="1.10.1420.10">
    <property type="match status" value="2"/>
</dbReference>
<dbReference type="NCBIfam" id="NF003810">
    <property type="entry name" value="PRK05399.1"/>
    <property type="match status" value="1"/>
</dbReference>
<accession>A0A507FFL7</accession>
<evidence type="ECO:0000256" key="6">
    <source>
        <dbReference type="ARBA" id="ARBA00023125"/>
    </source>
</evidence>
<feature type="compositionally biased region" description="Acidic residues" evidence="11">
    <location>
        <begin position="168"/>
        <end position="177"/>
    </location>
</feature>
<keyword evidence="4" id="KW-0227">DNA damage</keyword>
<keyword evidence="7" id="KW-0234">DNA repair</keyword>
<gene>
    <name evidence="13" type="ORF">CcCBS67573_g04361</name>
</gene>
<evidence type="ECO:0000256" key="8">
    <source>
        <dbReference type="ARBA" id="ARBA00025902"/>
    </source>
</evidence>
<dbReference type="PANTHER" id="PTHR11361:SF122">
    <property type="entry name" value="DNA MISMATCH REPAIR PROTEIN MSH3"/>
    <property type="match status" value="1"/>
</dbReference>
<feature type="compositionally biased region" description="Polar residues" evidence="11">
    <location>
        <begin position="65"/>
        <end position="92"/>
    </location>
</feature>